<evidence type="ECO:0000256" key="2">
    <source>
        <dbReference type="ARBA" id="ARBA00006011"/>
    </source>
</evidence>
<feature type="chain" id="PRO_5047332449" evidence="5">
    <location>
        <begin position="25"/>
        <end position="704"/>
    </location>
</feature>
<dbReference type="Pfam" id="PF06321">
    <property type="entry name" value="P_gingi_FimA"/>
    <property type="match status" value="1"/>
</dbReference>
<accession>A0ABT1BXW1</accession>
<keyword evidence="4" id="KW-0281">Fimbrium</keyword>
<name>A0ABT1BXW1_9BACT</name>
<organism evidence="8 9">
    <name type="scientific">Segatella cerevisiae</name>
    <dbReference type="NCBI Taxonomy" id="2053716"/>
    <lineage>
        <taxon>Bacteria</taxon>
        <taxon>Pseudomonadati</taxon>
        <taxon>Bacteroidota</taxon>
        <taxon>Bacteroidia</taxon>
        <taxon>Bacteroidales</taxon>
        <taxon>Prevotellaceae</taxon>
        <taxon>Segatella</taxon>
    </lineage>
</organism>
<comment type="subcellular location">
    <subcellularLocation>
        <location evidence="1">Fimbrium</location>
    </subcellularLocation>
</comment>
<dbReference type="InterPro" id="IPR058822">
    <property type="entry name" value="Ig-like_FimD_3rd"/>
</dbReference>
<comment type="similarity">
    <text evidence="2">Belongs to the bacteroidetes fimbrillin superfamily. FimA/Mfa1 family.</text>
</comment>
<proteinExistence type="inferred from homology"/>
<comment type="caution">
    <text evidence="8">The sequence shown here is derived from an EMBL/GenBank/DDBJ whole genome shotgun (WGS) entry which is preliminary data.</text>
</comment>
<dbReference type="EMBL" id="JAMXLY010000032">
    <property type="protein sequence ID" value="MCO6025912.1"/>
    <property type="molecule type" value="Genomic_DNA"/>
</dbReference>
<evidence type="ECO:0000259" key="7">
    <source>
        <dbReference type="Pfam" id="PF26306"/>
    </source>
</evidence>
<reference evidence="8 9" key="1">
    <citation type="submission" date="2022-06" db="EMBL/GenBank/DDBJ databases">
        <title>A taxonomic note on the genus Prevotella: Description of four novel genera and emended description of the genera Hallella and Xylanibacter.</title>
        <authorList>
            <person name="Hitch T.C.A."/>
        </authorList>
    </citation>
    <scope>NUCLEOTIDE SEQUENCE [LARGE SCALE GENOMIC DNA]</scope>
    <source>
        <strain evidence="8 9">DSM 100619</strain>
    </source>
</reference>
<dbReference type="Pfam" id="PF26306">
    <property type="entry name" value="FimD_3rd"/>
    <property type="match status" value="1"/>
</dbReference>
<keyword evidence="3 5" id="KW-0732">Signal</keyword>
<dbReference type="Proteomes" id="UP001204015">
    <property type="component" value="Unassembled WGS sequence"/>
</dbReference>
<evidence type="ECO:0000256" key="1">
    <source>
        <dbReference type="ARBA" id="ARBA00004561"/>
    </source>
</evidence>
<evidence type="ECO:0000313" key="8">
    <source>
        <dbReference type="EMBL" id="MCO6025912.1"/>
    </source>
</evidence>
<dbReference type="RefSeq" id="WP_252761268.1">
    <property type="nucleotide sequence ID" value="NZ_JAMXLY010000032.1"/>
</dbReference>
<feature type="signal peptide" evidence="5">
    <location>
        <begin position="1"/>
        <end position="24"/>
    </location>
</feature>
<evidence type="ECO:0000256" key="3">
    <source>
        <dbReference type="ARBA" id="ARBA00022729"/>
    </source>
</evidence>
<gene>
    <name evidence="8" type="ORF">NG821_08700</name>
</gene>
<evidence type="ECO:0000256" key="4">
    <source>
        <dbReference type="ARBA" id="ARBA00023263"/>
    </source>
</evidence>
<feature type="domain" description="Major fimbrium tip subunit FimD third Ig-like" evidence="7">
    <location>
        <begin position="370"/>
        <end position="472"/>
    </location>
</feature>
<feature type="domain" description="Major fimbrial subunit protein N-terminal" evidence="6">
    <location>
        <begin position="50"/>
        <end position="178"/>
    </location>
</feature>
<keyword evidence="9" id="KW-1185">Reference proteome</keyword>
<evidence type="ECO:0000259" key="6">
    <source>
        <dbReference type="Pfam" id="PF06321"/>
    </source>
</evidence>
<evidence type="ECO:0000256" key="5">
    <source>
        <dbReference type="SAM" id="SignalP"/>
    </source>
</evidence>
<sequence>MMKLKIFSGLILSFCLLTALTSCTSDMLSENPSEAHGLKVGVSINSLAFSPTRASNEKLLNGTLNEDKIKTLDIYIFDQSGTTQLLYDHFVNVSLDKDLQLNTELDWRDQFKNTEQYQVYALANCPQGASDIRTVDQLKALVQTDADIYKMYGDGSEKDPDDFSKDKTFLMDGEIQNWSPKTTTGEDETIKINLKRAASKIKLFLTLSPEMKKTYTLLPNACTWKFVNYTANTSVIDSTNATKPSEQSSGTLRSMQVNADGSDSVTTYTYTNDWSKQPLENTPYILVNLPVQDKASGKTYTGNYYRIPFLPTATKKTERNFIYNSNDTICTLGSSTELTDKPFGPVNYSKIPWVVDDVDINADSVRYLLVSPTNVIMQNVDNDSSVRYYSSSDITSIKIDSVYYYDKVGDKQMINADNYGDYGISVVPSSNLRTGTITIHSNIPDNKGIRYIKFTVTNGDGKSQQVYVKQYPLEYIQFIDGWYSTRTLDTWVDWIRDQTPHSDKKITEDNNQVFFARVYDSDRIYDINDKKQYSGDYVAVKGSVLDKSTNNRCMYVIEVTSTSDQYTISHPKMDEDGISNDNVVSPAFMIASQLGVVNPLNYSNEGMLVAKHCKTYREVDTKKNKYDGWRLPTHEELDIIKKYQEGDNTVMDPVLKGKYYYAADGKTYEILSNGSNGRDHNTYYVRCVRDLSPEEVKELDEQKK</sequence>
<dbReference type="InterPro" id="IPR029141">
    <property type="entry name" value="FimA_N"/>
</dbReference>
<evidence type="ECO:0000313" key="9">
    <source>
        <dbReference type="Proteomes" id="UP001204015"/>
    </source>
</evidence>
<dbReference type="Gene3D" id="2.60.40.2580">
    <property type="match status" value="1"/>
</dbReference>
<protein>
    <submittedName>
        <fullName evidence="8">Fimbrial protein</fullName>
    </submittedName>
</protein>
<dbReference type="PROSITE" id="PS51257">
    <property type="entry name" value="PROKAR_LIPOPROTEIN"/>
    <property type="match status" value="1"/>
</dbReference>